<dbReference type="EMBL" id="GBXM01075147">
    <property type="protein sequence ID" value="JAH33430.1"/>
    <property type="molecule type" value="Transcribed_RNA"/>
</dbReference>
<protein>
    <submittedName>
        <fullName evidence="1">Uncharacterized protein</fullName>
    </submittedName>
</protein>
<accession>A0A0E9RYH5</accession>
<reference evidence="1" key="1">
    <citation type="submission" date="2014-11" db="EMBL/GenBank/DDBJ databases">
        <authorList>
            <person name="Amaro Gonzalez C."/>
        </authorList>
    </citation>
    <scope>NUCLEOTIDE SEQUENCE</scope>
</reference>
<name>A0A0E9RYH5_ANGAN</name>
<sequence>MVKRIVDFFGEN</sequence>
<proteinExistence type="predicted"/>
<evidence type="ECO:0000313" key="1">
    <source>
        <dbReference type="EMBL" id="JAH33430.1"/>
    </source>
</evidence>
<reference evidence="1" key="2">
    <citation type="journal article" date="2015" name="Fish Shellfish Immunol.">
        <title>Early steps in the European eel (Anguilla anguilla)-Vibrio vulnificus interaction in the gills: Role of the RtxA13 toxin.</title>
        <authorList>
            <person name="Callol A."/>
            <person name="Pajuelo D."/>
            <person name="Ebbesson L."/>
            <person name="Teles M."/>
            <person name="MacKenzie S."/>
            <person name="Amaro C."/>
        </authorList>
    </citation>
    <scope>NUCLEOTIDE SEQUENCE</scope>
</reference>
<organism evidence="1">
    <name type="scientific">Anguilla anguilla</name>
    <name type="common">European freshwater eel</name>
    <name type="synonym">Muraena anguilla</name>
    <dbReference type="NCBI Taxonomy" id="7936"/>
    <lineage>
        <taxon>Eukaryota</taxon>
        <taxon>Metazoa</taxon>
        <taxon>Chordata</taxon>
        <taxon>Craniata</taxon>
        <taxon>Vertebrata</taxon>
        <taxon>Euteleostomi</taxon>
        <taxon>Actinopterygii</taxon>
        <taxon>Neopterygii</taxon>
        <taxon>Teleostei</taxon>
        <taxon>Anguilliformes</taxon>
        <taxon>Anguillidae</taxon>
        <taxon>Anguilla</taxon>
    </lineage>
</organism>